<proteinExistence type="predicted"/>
<evidence type="ECO:0000313" key="2">
    <source>
        <dbReference type="Proteomes" id="UP001469553"/>
    </source>
</evidence>
<dbReference type="EMBL" id="JAHRIP010090471">
    <property type="protein sequence ID" value="MEQ2316827.1"/>
    <property type="molecule type" value="Genomic_DNA"/>
</dbReference>
<dbReference type="Proteomes" id="UP001469553">
    <property type="component" value="Unassembled WGS sequence"/>
</dbReference>
<comment type="caution">
    <text evidence="1">The sequence shown here is derived from an EMBL/GenBank/DDBJ whole genome shotgun (WGS) entry which is preliminary data.</text>
</comment>
<protein>
    <submittedName>
        <fullName evidence="1">Uncharacterized protein</fullName>
    </submittedName>
</protein>
<keyword evidence="2" id="KW-1185">Reference proteome</keyword>
<gene>
    <name evidence="1" type="ORF">AMECASPLE_036546</name>
</gene>
<organism evidence="1 2">
    <name type="scientific">Ameca splendens</name>
    <dbReference type="NCBI Taxonomy" id="208324"/>
    <lineage>
        <taxon>Eukaryota</taxon>
        <taxon>Metazoa</taxon>
        <taxon>Chordata</taxon>
        <taxon>Craniata</taxon>
        <taxon>Vertebrata</taxon>
        <taxon>Euteleostomi</taxon>
        <taxon>Actinopterygii</taxon>
        <taxon>Neopterygii</taxon>
        <taxon>Teleostei</taxon>
        <taxon>Neoteleostei</taxon>
        <taxon>Acanthomorphata</taxon>
        <taxon>Ovalentaria</taxon>
        <taxon>Atherinomorphae</taxon>
        <taxon>Cyprinodontiformes</taxon>
        <taxon>Goodeidae</taxon>
        <taxon>Ameca</taxon>
    </lineage>
</organism>
<feature type="non-terminal residue" evidence="1">
    <location>
        <position position="1"/>
    </location>
</feature>
<accession>A0ABV1AE23</accession>
<reference evidence="1 2" key="1">
    <citation type="submission" date="2021-06" db="EMBL/GenBank/DDBJ databases">
        <authorList>
            <person name="Palmer J.M."/>
        </authorList>
    </citation>
    <scope>NUCLEOTIDE SEQUENCE [LARGE SCALE GENOMIC DNA]</scope>
    <source>
        <strain evidence="1 2">AS_MEX2019</strain>
        <tissue evidence="1">Muscle</tissue>
    </source>
</reference>
<name>A0ABV1AE23_9TELE</name>
<evidence type="ECO:0000313" key="1">
    <source>
        <dbReference type="EMBL" id="MEQ2316827.1"/>
    </source>
</evidence>
<sequence>HPFICFHEQGPSKYMLIAIKSTIICQTLNPARRRLKLHFQSEADLTNPQIQQQILEQLNSDELKDFKLRWIETDGLAFCKQSKRRTKSKSSLCQHMLTYEETELVLVLQKP</sequence>